<reference evidence="1" key="1">
    <citation type="submission" date="2022-11" db="EMBL/GenBank/DDBJ databases">
        <authorList>
            <person name="Hyden B.L."/>
            <person name="Feng K."/>
            <person name="Yates T."/>
            <person name="Jawdy S."/>
            <person name="Smart L.B."/>
            <person name="Muchero W."/>
        </authorList>
    </citation>
    <scope>NUCLEOTIDE SEQUENCE</scope>
    <source>
        <tissue evidence="1">Shoot tip</tissue>
    </source>
</reference>
<evidence type="ECO:0000313" key="2">
    <source>
        <dbReference type="Proteomes" id="UP001151532"/>
    </source>
</evidence>
<evidence type="ECO:0000313" key="1">
    <source>
        <dbReference type="EMBL" id="KAJ6743950.1"/>
    </source>
</evidence>
<keyword evidence="2" id="KW-1185">Reference proteome</keyword>
<accession>A0A9Q0VAB0</accession>
<organism evidence="1 2">
    <name type="scientific">Salix purpurea</name>
    <name type="common">Purple osier willow</name>
    <dbReference type="NCBI Taxonomy" id="77065"/>
    <lineage>
        <taxon>Eukaryota</taxon>
        <taxon>Viridiplantae</taxon>
        <taxon>Streptophyta</taxon>
        <taxon>Embryophyta</taxon>
        <taxon>Tracheophyta</taxon>
        <taxon>Spermatophyta</taxon>
        <taxon>Magnoliopsida</taxon>
        <taxon>eudicotyledons</taxon>
        <taxon>Gunneridae</taxon>
        <taxon>Pentapetalae</taxon>
        <taxon>rosids</taxon>
        <taxon>fabids</taxon>
        <taxon>Malpighiales</taxon>
        <taxon>Salicaceae</taxon>
        <taxon>Saliceae</taxon>
        <taxon>Salix</taxon>
    </lineage>
</organism>
<gene>
    <name evidence="1" type="ORF">OIU79_030291</name>
</gene>
<proteinExistence type="predicted"/>
<reference evidence="1" key="2">
    <citation type="journal article" date="2023" name="Int. J. Mol. Sci.">
        <title>De Novo Assembly and Annotation of 11 Diverse Shrub Willow (Salix) Genomes Reveals Novel Gene Organization in Sex-Linked Regions.</title>
        <authorList>
            <person name="Hyden B."/>
            <person name="Feng K."/>
            <person name="Yates T.B."/>
            <person name="Jawdy S."/>
            <person name="Cereghino C."/>
            <person name="Smart L.B."/>
            <person name="Muchero W."/>
        </authorList>
    </citation>
    <scope>NUCLEOTIDE SEQUENCE</scope>
    <source>
        <tissue evidence="1">Shoot tip</tissue>
    </source>
</reference>
<dbReference type="AlphaFoldDB" id="A0A9Q0VAB0"/>
<protein>
    <submittedName>
        <fullName evidence="1">Uncharacterized protein</fullName>
    </submittedName>
</protein>
<name>A0A9Q0VAB0_SALPP</name>
<dbReference type="EMBL" id="JAPFFK010000009">
    <property type="protein sequence ID" value="KAJ6743950.1"/>
    <property type="molecule type" value="Genomic_DNA"/>
</dbReference>
<comment type="caution">
    <text evidence="1">The sequence shown here is derived from an EMBL/GenBank/DDBJ whole genome shotgun (WGS) entry which is preliminary data.</text>
</comment>
<dbReference type="Proteomes" id="UP001151532">
    <property type="component" value="Chromosome 19"/>
</dbReference>
<sequence>MQISFPSASPQIFSFHYIQPKVSVLP</sequence>
<feature type="non-terminal residue" evidence="1">
    <location>
        <position position="26"/>
    </location>
</feature>